<organism evidence="6 7">
    <name type="scientific">Treponema primitia (strain ATCC BAA-887 / DSM 12427 / ZAS-2)</name>
    <dbReference type="NCBI Taxonomy" id="545694"/>
    <lineage>
        <taxon>Bacteria</taxon>
        <taxon>Pseudomonadati</taxon>
        <taxon>Spirochaetota</taxon>
        <taxon>Spirochaetia</taxon>
        <taxon>Spirochaetales</taxon>
        <taxon>Treponemataceae</taxon>
        <taxon>Treponema</taxon>
    </lineage>
</organism>
<evidence type="ECO:0000256" key="3">
    <source>
        <dbReference type="ARBA" id="ARBA00022801"/>
    </source>
</evidence>
<dbReference type="InterPro" id="IPR036866">
    <property type="entry name" value="RibonucZ/Hydroxyglut_hydro"/>
</dbReference>
<name>F5YQI5_TREPZ</name>
<keyword evidence="4" id="KW-0862">Zinc</keyword>
<dbReference type="InterPro" id="IPR051013">
    <property type="entry name" value="MBL_superfamily_lactonases"/>
</dbReference>
<sequence>MKINVLGGIIMGAMAVNSVSADDSYFTYRLGHIDVHMLVEARGEGNPGILLNPNKAALDKYIPGGKYISQTNVFLIRSPGKIILVDTGFGRTIFDSMKTLGTSPDQVDAVLLTHMHGDHIGGLQKNGMPLFPKAKVYLAQQEKDFWVKPGANPSASEALAPYGNRVETFRPGELGSTLTELLPGIKAIAAFGHTPGHTAFLVESEGKKIILWGDVMHAGPIQFPLPDQSVTYDTDPAAAALTRRRILEYATANHIAIGGMHLAYPAIGTVSADGSGYRFSPAE</sequence>
<dbReference type="Proteomes" id="UP000009223">
    <property type="component" value="Chromosome"/>
</dbReference>
<dbReference type="STRING" id="545694.TREPR_2751"/>
<dbReference type="RefSeq" id="WP_015707478.1">
    <property type="nucleotide sequence ID" value="NC_015578.1"/>
</dbReference>
<dbReference type="AlphaFoldDB" id="F5YQI5"/>
<comment type="similarity">
    <text evidence="1">Belongs to the metallo-beta-lactamase superfamily.</text>
</comment>
<dbReference type="SMART" id="SM00849">
    <property type="entry name" value="Lactamase_B"/>
    <property type="match status" value="1"/>
</dbReference>
<keyword evidence="7" id="KW-1185">Reference proteome</keyword>
<evidence type="ECO:0000256" key="1">
    <source>
        <dbReference type="ARBA" id="ARBA00007749"/>
    </source>
</evidence>
<dbReference type="OrthoDB" id="9803916at2"/>
<dbReference type="GO" id="GO:0016787">
    <property type="term" value="F:hydrolase activity"/>
    <property type="evidence" value="ECO:0007669"/>
    <property type="project" value="UniProtKB-KW"/>
</dbReference>
<dbReference type="EMBL" id="CP001843">
    <property type="protein sequence ID" value="AEF84055.1"/>
    <property type="molecule type" value="Genomic_DNA"/>
</dbReference>
<evidence type="ECO:0000259" key="5">
    <source>
        <dbReference type="SMART" id="SM00849"/>
    </source>
</evidence>
<reference evidence="7" key="1">
    <citation type="submission" date="2009-12" db="EMBL/GenBank/DDBJ databases">
        <title>Complete sequence of Treponema primitia strain ZAS-2.</title>
        <authorList>
            <person name="Tetu S.G."/>
            <person name="Matson E."/>
            <person name="Ren Q."/>
            <person name="Seshadri R."/>
            <person name="Elbourne L."/>
            <person name="Hassan K.A."/>
            <person name="Durkin A."/>
            <person name="Radune D."/>
            <person name="Mohamoud Y."/>
            <person name="Shay R."/>
            <person name="Jin S."/>
            <person name="Zhang X."/>
            <person name="Lucey K."/>
            <person name="Ballor N.R."/>
            <person name="Ottesen E."/>
            <person name="Rosenthal R."/>
            <person name="Allen A."/>
            <person name="Leadbetter J.R."/>
            <person name="Paulsen I.T."/>
        </authorList>
    </citation>
    <scope>NUCLEOTIDE SEQUENCE [LARGE SCALE GENOMIC DNA]</scope>
    <source>
        <strain evidence="7">ATCC BAA-887 / DSM 12427 / ZAS-2</strain>
    </source>
</reference>
<reference evidence="6 7" key="2">
    <citation type="journal article" date="2011" name="ISME J.">
        <title>RNA-seq reveals cooperative metabolic interactions between two termite-gut spirochete species in co-culture.</title>
        <authorList>
            <person name="Rosenthal A.Z."/>
            <person name="Matson E.G."/>
            <person name="Eldar A."/>
            <person name="Leadbetter J.R."/>
        </authorList>
    </citation>
    <scope>NUCLEOTIDE SEQUENCE [LARGE SCALE GENOMIC DNA]</scope>
    <source>
        <strain evidence="7">ATCC BAA-887 / DSM 12427 / ZAS-2</strain>
    </source>
</reference>
<dbReference type="KEGG" id="tpi:TREPR_2751"/>
<protein>
    <submittedName>
        <fullName evidence="6">Methyl parathion hydrolase</fullName>
    </submittedName>
</protein>
<dbReference type="CDD" id="cd07720">
    <property type="entry name" value="OPHC2-like_MBL-fold"/>
    <property type="match status" value="1"/>
</dbReference>
<accession>F5YQI5</accession>
<evidence type="ECO:0000256" key="2">
    <source>
        <dbReference type="ARBA" id="ARBA00022723"/>
    </source>
</evidence>
<dbReference type="InterPro" id="IPR001279">
    <property type="entry name" value="Metallo-B-lactamas"/>
</dbReference>
<dbReference type="SUPFAM" id="SSF56281">
    <property type="entry name" value="Metallo-hydrolase/oxidoreductase"/>
    <property type="match status" value="1"/>
</dbReference>
<dbReference type="Pfam" id="PF00753">
    <property type="entry name" value="Lactamase_B"/>
    <property type="match status" value="1"/>
</dbReference>
<evidence type="ECO:0000256" key="4">
    <source>
        <dbReference type="ARBA" id="ARBA00022833"/>
    </source>
</evidence>
<keyword evidence="2" id="KW-0479">Metal-binding</keyword>
<dbReference type="PANTHER" id="PTHR42978:SF6">
    <property type="entry name" value="QUORUM-QUENCHING LACTONASE YTNP-RELATED"/>
    <property type="match status" value="1"/>
</dbReference>
<gene>
    <name evidence="6" type="ordered locus">TREPR_2751</name>
</gene>
<evidence type="ECO:0000313" key="7">
    <source>
        <dbReference type="Proteomes" id="UP000009223"/>
    </source>
</evidence>
<dbReference type="GO" id="GO:0046872">
    <property type="term" value="F:metal ion binding"/>
    <property type="evidence" value="ECO:0007669"/>
    <property type="project" value="UniProtKB-KW"/>
</dbReference>
<evidence type="ECO:0000313" key="6">
    <source>
        <dbReference type="EMBL" id="AEF84055.1"/>
    </source>
</evidence>
<feature type="domain" description="Metallo-beta-lactamase" evidence="5">
    <location>
        <begin position="70"/>
        <end position="261"/>
    </location>
</feature>
<dbReference type="eggNOG" id="COG0491">
    <property type="taxonomic scope" value="Bacteria"/>
</dbReference>
<dbReference type="Gene3D" id="3.60.15.10">
    <property type="entry name" value="Ribonuclease Z/Hydroxyacylglutathione hydrolase-like"/>
    <property type="match status" value="1"/>
</dbReference>
<proteinExistence type="inferred from homology"/>
<keyword evidence="3 6" id="KW-0378">Hydrolase</keyword>
<dbReference type="HOGENOM" id="CLU_056519_0_0_12"/>
<dbReference type="PANTHER" id="PTHR42978">
    <property type="entry name" value="QUORUM-QUENCHING LACTONASE YTNP-RELATED-RELATED"/>
    <property type="match status" value="1"/>
</dbReference>